<keyword evidence="3" id="KW-1185">Reference proteome</keyword>
<evidence type="ECO:0000259" key="1">
    <source>
        <dbReference type="Pfam" id="PF21346"/>
    </source>
</evidence>
<protein>
    <recommendedName>
        <fullName evidence="1">PcRGLX/YetA-like C-terminal alpha/alpha toroid domain-containing protein</fullName>
    </recommendedName>
</protein>
<dbReference type="InterPro" id="IPR048331">
    <property type="entry name" value="PcRGLX/YetA_3rd"/>
</dbReference>
<dbReference type="EMBL" id="JAKGAS010000003">
    <property type="protein sequence ID" value="MCF2947740.1"/>
    <property type="molecule type" value="Genomic_DNA"/>
</dbReference>
<comment type="caution">
    <text evidence="2">The sequence shown here is derived from an EMBL/GenBank/DDBJ whole genome shotgun (WGS) entry which is preliminary data.</text>
</comment>
<proteinExistence type="predicted"/>
<gene>
    <name evidence="2" type="ORF">L0668_06460</name>
</gene>
<organism evidence="2 3">
    <name type="scientific">Paraglaciecola algarum</name>
    <dbReference type="NCBI Taxonomy" id="3050085"/>
    <lineage>
        <taxon>Bacteria</taxon>
        <taxon>Pseudomonadati</taxon>
        <taxon>Pseudomonadota</taxon>
        <taxon>Gammaproteobacteria</taxon>
        <taxon>Alteromonadales</taxon>
        <taxon>Alteromonadaceae</taxon>
        <taxon>Paraglaciecola</taxon>
    </lineage>
</organism>
<evidence type="ECO:0000313" key="2">
    <source>
        <dbReference type="EMBL" id="MCF2947740.1"/>
    </source>
</evidence>
<accession>A0ABS9D4P3</accession>
<name>A0ABS9D4P3_9ALTE</name>
<feature type="domain" description="PcRGLX/YetA-like C-terminal alpha/alpha toroid" evidence="1">
    <location>
        <begin position="410"/>
        <end position="504"/>
    </location>
</feature>
<sequence>MQEIRIPVTAFCKHSPPLVQFGLPIPNGILKSFSQMSVELGGVKIEASAQATSMWHDNSIKSCHITIYPSEKTLDNLEVIITSEQIKNAPSIEDTFSLDISQQLVCFKTEHTAFSYDLMNCCFELCNINGLNTQQGSITLSDSNNTILVSKNLSLQIVRKQCLLTSKHTDIELIITGSFSDHNGQVDCLFTITFAFFNHGQILNIKYNLHNPKAAEHKGGLWDLGDPNSFNFNNLSLKLDNTEAQPLEYSTSLDEELSSIENEAICISQHASGGDNWQSPVHVDKSNKVPLTKNGFDVTQQDQLIATGSRATPTLRFANRLQLTQTHFWQNFPSSITAHNQSISFDFFPAQKDSSYELQGGEKKTHEIWLSSIENDNLAWVHSPTSVKLPDTWLTKTHFAQLMSFSSVPPNWQTLINNSLDSNHNFFEKREQLDEFGWRNFGDLYADHETAEHTGKDIFVSHYNNQYDPVLGFLKQYLHSGDNRWFELADDLAKHVVDIDIYHTQKDKVEYNGGLFWHTDHYLQAYTSSHRSYSQHQPSDAYQDHAGGGGPGGQHCYTTGLAMHYMLTASEPSKQAVLTLTNWITHVYESSGTCLELLLAFKNRSLAGFKNHFTGQYPLDRGTANYVIALLDSFELTQEQDYLHRAEHVLKNSFHPNEDINSRNLEDVENTWFYTVLLQAVCKYLAIKESMHQLDDYFYYCRDSLLNFARWMTVYENPYLEKPDILEYPNDTWTAQDLRKVQIFAAAYYYSPIENIVFLNKAKYFQDDILNRLNSSATKTYTRIMVLILQNYGFLDLYKNKLEISPYKQVNFNWPKAEYEKKSLLSGALTQLLKRLSKLSIKSEVNWLKKRLN</sequence>
<dbReference type="RefSeq" id="WP_235311275.1">
    <property type="nucleotide sequence ID" value="NZ_JAKGAS010000003.1"/>
</dbReference>
<evidence type="ECO:0000313" key="3">
    <source>
        <dbReference type="Proteomes" id="UP001521137"/>
    </source>
</evidence>
<dbReference type="Pfam" id="PF21346">
    <property type="entry name" value="PcRGLX_3rd"/>
    <property type="match status" value="1"/>
</dbReference>
<reference evidence="2 3" key="1">
    <citation type="submission" date="2022-01" db="EMBL/GenBank/DDBJ databases">
        <title>Paraglaciecola sp. G1-23.</title>
        <authorList>
            <person name="Jin M.S."/>
            <person name="Han D.M."/>
            <person name="Kim H.M."/>
            <person name="Jeon C.O."/>
        </authorList>
    </citation>
    <scope>NUCLEOTIDE SEQUENCE [LARGE SCALE GENOMIC DNA]</scope>
    <source>
        <strain evidence="2 3">G1-23</strain>
    </source>
</reference>
<dbReference type="Proteomes" id="UP001521137">
    <property type="component" value="Unassembled WGS sequence"/>
</dbReference>